<accession>A0A6N2LHB9</accession>
<protein>
    <submittedName>
        <fullName evidence="1">Uncharacterized protein</fullName>
    </submittedName>
</protein>
<gene>
    <name evidence="1" type="ORF">SVIM_LOCUS230882</name>
</gene>
<organism evidence="1">
    <name type="scientific">Salix viminalis</name>
    <name type="common">Common osier</name>
    <name type="synonym">Basket willow</name>
    <dbReference type="NCBI Taxonomy" id="40686"/>
    <lineage>
        <taxon>Eukaryota</taxon>
        <taxon>Viridiplantae</taxon>
        <taxon>Streptophyta</taxon>
        <taxon>Embryophyta</taxon>
        <taxon>Tracheophyta</taxon>
        <taxon>Spermatophyta</taxon>
        <taxon>Magnoliopsida</taxon>
        <taxon>eudicotyledons</taxon>
        <taxon>Gunneridae</taxon>
        <taxon>Pentapetalae</taxon>
        <taxon>rosids</taxon>
        <taxon>fabids</taxon>
        <taxon>Malpighiales</taxon>
        <taxon>Salicaceae</taxon>
        <taxon>Saliceae</taxon>
        <taxon>Salix</taxon>
    </lineage>
</organism>
<dbReference type="AlphaFoldDB" id="A0A6N2LHB9"/>
<sequence length="68" mass="7292">MHQLSTRAFCADASQISKLVPDISLSAEREGHAHNFSCSGAGSGWVARHTVLKPTPCSPAFAYFSLSR</sequence>
<proteinExistence type="predicted"/>
<evidence type="ECO:0000313" key="1">
    <source>
        <dbReference type="EMBL" id="VFU40375.1"/>
    </source>
</evidence>
<reference evidence="1" key="1">
    <citation type="submission" date="2019-03" db="EMBL/GenBank/DDBJ databases">
        <authorList>
            <person name="Mank J."/>
            <person name="Almeida P."/>
        </authorList>
    </citation>
    <scope>NUCLEOTIDE SEQUENCE</scope>
    <source>
        <strain evidence="1">78183</strain>
    </source>
</reference>
<name>A0A6N2LHB9_SALVM</name>
<dbReference type="EMBL" id="CAADRP010001542">
    <property type="protein sequence ID" value="VFU40375.1"/>
    <property type="molecule type" value="Genomic_DNA"/>
</dbReference>